<keyword evidence="2" id="KW-1185">Reference proteome</keyword>
<organism evidence="1 2">
    <name type="scientific">Paraburkholderia rhynchosiae</name>
    <dbReference type="NCBI Taxonomy" id="487049"/>
    <lineage>
        <taxon>Bacteria</taxon>
        <taxon>Pseudomonadati</taxon>
        <taxon>Pseudomonadota</taxon>
        <taxon>Betaproteobacteria</taxon>
        <taxon>Burkholderiales</taxon>
        <taxon>Burkholderiaceae</taxon>
        <taxon>Paraburkholderia</taxon>
    </lineage>
</organism>
<reference evidence="1 2" key="1">
    <citation type="journal article" date="2024" name="Chem. Sci.">
        <title>Discovery of megapolipeptins by genome mining of a Burkholderiales bacteria collection.</title>
        <authorList>
            <person name="Paulo B.S."/>
            <person name="Recchia M.J.J."/>
            <person name="Lee S."/>
            <person name="Fergusson C.H."/>
            <person name="Romanowski S.B."/>
            <person name="Hernandez A."/>
            <person name="Krull N."/>
            <person name="Liu D.Y."/>
            <person name="Cavanagh H."/>
            <person name="Bos A."/>
            <person name="Gray C.A."/>
            <person name="Murphy B.T."/>
            <person name="Linington R.G."/>
            <person name="Eustaquio A.S."/>
        </authorList>
    </citation>
    <scope>NUCLEOTIDE SEQUENCE [LARGE SCALE GENOMIC DNA]</scope>
    <source>
        <strain evidence="1 2">RL18-126-BIB-B</strain>
    </source>
</reference>
<accession>A0ACC7NU61</accession>
<evidence type="ECO:0000313" key="1">
    <source>
        <dbReference type="EMBL" id="MFM0109576.1"/>
    </source>
</evidence>
<dbReference type="Proteomes" id="UP001629235">
    <property type="component" value="Unassembled WGS sequence"/>
</dbReference>
<protein>
    <submittedName>
        <fullName evidence="1">Phage baseplate assembly protein V</fullName>
    </submittedName>
</protein>
<evidence type="ECO:0000313" key="2">
    <source>
        <dbReference type="Proteomes" id="UP001629235"/>
    </source>
</evidence>
<proteinExistence type="predicted"/>
<name>A0ACC7NU61_9BURK</name>
<feature type="non-terminal residue" evidence="1">
    <location>
        <position position="1"/>
    </location>
</feature>
<gene>
    <name evidence="1" type="ORF">PQR01_41075</name>
</gene>
<dbReference type="EMBL" id="JAQQDW010000330">
    <property type="protein sequence ID" value="MFM0109576.1"/>
    <property type="molecule type" value="Genomic_DNA"/>
</dbReference>
<feature type="non-terminal residue" evidence="1">
    <location>
        <position position="129"/>
    </location>
</feature>
<comment type="caution">
    <text evidence="1">The sequence shown here is derived from an EMBL/GenBank/DDBJ whole genome shotgun (WGS) entry which is preliminary data.</text>
</comment>
<sequence length="129" mass="14829">PANTFFRTPQKAKKPRSSGETAVVTSPGKYPMWTDSYGRVLVRFIWESERDRKEHYTTCWLRVSSPWQGAGYGAIWIPRVGHEVEIGYHDNDPDRPFVVGRLANQFHEPPWTLPDNQALSGWRSQSLKG</sequence>